<dbReference type="EMBL" id="JBHSAX010000022">
    <property type="protein sequence ID" value="MFC3965642.1"/>
    <property type="molecule type" value="Genomic_DNA"/>
</dbReference>
<keyword evidence="3" id="KW-1185">Reference proteome</keyword>
<comment type="caution">
    <text evidence="2">The sequence shown here is derived from an EMBL/GenBank/DDBJ whole genome shotgun (WGS) entry which is preliminary data.</text>
</comment>
<protein>
    <submittedName>
        <fullName evidence="2">Uncharacterized protein</fullName>
    </submittedName>
</protein>
<name>A0ABV8E1K5_9NOCA</name>
<dbReference type="RefSeq" id="WP_378615656.1">
    <property type="nucleotide sequence ID" value="NZ_JBHSAX010000022.1"/>
</dbReference>
<feature type="transmembrane region" description="Helical" evidence="1">
    <location>
        <begin position="20"/>
        <end position="41"/>
    </location>
</feature>
<organism evidence="2 3">
    <name type="scientific">Nocardia jiangsuensis</name>
    <dbReference type="NCBI Taxonomy" id="1691563"/>
    <lineage>
        <taxon>Bacteria</taxon>
        <taxon>Bacillati</taxon>
        <taxon>Actinomycetota</taxon>
        <taxon>Actinomycetes</taxon>
        <taxon>Mycobacteriales</taxon>
        <taxon>Nocardiaceae</taxon>
        <taxon>Nocardia</taxon>
    </lineage>
</organism>
<dbReference type="Proteomes" id="UP001595696">
    <property type="component" value="Unassembled WGS sequence"/>
</dbReference>
<gene>
    <name evidence="2" type="ORF">ACFO0B_26940</name>
</gene>
<keyword evidence="1" id="KW-0812">Transmembrane</keyword>
<keyword evidence="1" id="KW-0472">Membrane</keyword>
<proteinExistence type="predicted"/>
<reference evidence="3" key="1">
    <citation type="journal article" date="2019" name="Int. J. Syst. Evol. Microbiol.">
        <title>The Global Catalogue of Microorganisms (GCM) 10K type strain sequencing project: providing services to taxonomists for standard genome sequencing and annotation.</title>
        <authorList>
            <consortium name="The Broad Institute Genomics Platform"/>
            <consortium name="The Broad Institute Genome Sequencing Center for Infectious Disease"/>
            <person name="Wu L."/>
            <person name="Ma J."/>
        </authorList>
    </citation>
    <scope>NUCLEOTIDE SEQUENCE [LARGE SCALE GENOMIC DNA]</scope>
    <source>
        <strain evidence="3">CGMCC 4.7330</strain>
    </source>
</reference>
<evidence type="ECO:0000313" key="3">
    <source>
        <dbReference type="Proteomes" id="UP001595696"/>
    </source>
</evidence>
<sequence>MLKDNLMVTDLILHAGRPWLAVTTVLVLIAVPIVVLTLLIARAGWIATGPDAARSARACAALRVLLAALRAILRCGPGAGR</sequence>
<accession>A0ABV8E1K5</accession>
<keyword evidence="1" id="KW-1133">Transmembrane helix</keyword>
<evidence type="ECO:0000313" key="2">
    <source>
        <dbReference type="EMBL" id="MFC3965642.1"/>
    </source>
</evidence>
<evidence type="ECO:0000256" key="1">
    <source>
        <dbReference type="SAM" id="Phobius"/>
    </source>
</evidence>